<organism evidence="1 2">
    <name type="scientific">Gallus gallus</name>
    <name type="common">Chicken</name>
    <dbReference type="NCBI Taxonomy" id="9031"/>
    <lineage>
        <taxon>Eukaryota</taxon>
        <taxon>Metazoa</taxon>
        <taxon>Chordata</taxon>
        <taxon>Craniata</taxon>
        <taxon>Vertebrata</taxon>
        <taxon>Euteleostomi</taxon>
        <taxon>Archelosauria</taxon>
        <taxon>Archosauria</taxon>
        <taxon>Dinosauria</taxon>
        <taxon>Saurischia</taxon>
        <taxon>Theropoda</taxon>
        <taxon>Coelurosauria</taxon>
        <taxon>Aves</taxon>
        <taxon>Neognathae</taxon>
        <taxon>Galloanserae</taxon>
        <taxon>Galliformes</taxon>
        <taxon>Phasianidae</taxon>
        <taxon>Phasianinae</taxon>
        <taxon>Gallus</taxon>
    </lineage>
</organism>
<reference evidence="1" key="2">
    <citation type="submission" date="2025-08" db="UniProtKB">
        <authorList>
            <consortium name="Ensembl"/>
        </authorList>
    </citation>
    <scope>IDENTIFICATION</scope>
    <source>
        <strain evidence="1">broiler</strain>
    </source>
</reference>
<proteinExistence type="predicted"/>
<evidence type="ECO:0008006" key="3">
    <source>
        <dbReference type="Google" id="ProtNLM"/>
    </source>
</evidence>
<reference evidence="1" key="3">
    <citation type="submission" date="2025-09" db="UniProtKB">
        <authorList>
            <consortium name="Ensembl"/>
        </authorList>
    </citation>
    <scope>IDENTIFICATION</scope>
    <source>
        <strain evidence="1">broiler</strain>
    </source>
</reference>
<accession>A0A8V0Y583</accession>
<dbReference type="Proteomes" id="UP000000539">
    <property type="component" value="Chromosome 8"/>
</dbReference>
<evidence type="ECO:0000313" key="1">
    <source>
        <dbReference type="Ensembl" id="ENSGALP00010013535.1"/>
    </source>
</evidence>
<sequence>FCNCSIPMETPSKETSGVSVPDTNLAVLASAAHRDHGKRAVWDAALGPFQKEKTSPFSPGEVCAKRPCHDLSEKSSAKAKALSSCSFLKNLWKDVESHHFQFIWWGNDGNFIVIEEPFFRSTGQKRTSQNFLC</sequence>
<reference evidence="1" key="1">
    <citation type="submission" date="2020-11" db="EMBL/GenBank/DDBJ databases">
        <title>Gallus gallus (Chicken) genome, bGalGal1, GRCg7b, maternal haplotype autosomes + Z &amp; W.</title>
        <authorList>
            <person name="Warren W."/>
            <person name="Formenti G."/>
            <person name="Fedrigo O."/>
            <person name="Haase B."/>
            <person name="Mountcastle J."/>
            <person name="Balacco J."/>
            <person name="Tracey A."/>
            <person name="Schneider V."/>
            <person name="Okimoto R."/>
            <person name="Cheng H."/>
            <person name="Hawken R."/>
            <person name="Howe K."/>
            <person name="Jarvis E.D."/>
        </authorList>
    </citation>
    <scope>NUCLEOTIDE SEQUENCE [LARGE SCALE GENOMIC DNA]</scope>
    <source>
        <strain evidence="1">Broiler</strain>
    </source>
</reference>
<protein>
    <recommendedName>
        <fullName evidence="3">HSFY1 protein</fullName>
    </recommendedName>
</protein>
<keyword evidence="2" id="KW-1185">Reference proteome</keyword>
<name>A0A8V0Y583_CHICK</name>
<dbReference type="Ensembl" id="ENSGALT00010023440.1">
    <property type="protein sequence ID" value="ENSGALP00010013535.1"/>
    <property type="gene ID" value="ENSGALG00010009814.1"/>
</dbReference>
<dbReference type="GeneTree" id="ENSGT01070000257215"/>
<dbReference type="AlphaFoldDB" id="A0A8V0Y583"/>
<evidence type="ECO:0000313" key="2">
    <source>
        <dbReference type="Proteomes" id="UP000000539"/>
    </source>
</evidence>